<protein>
    <recommendedName>
        <fullName evidence="5">Probable phosphoketolase</fullName>
        <ecNumber evidence="5">4.1.2.-</ecNumber>
    </recommendedName>
</protein>
<dbReference type="Gene3D" id="3.40.50.970">
    <property type="match status" value="2"/>
</dbReference>
<dbReference type="NCBIfam" id="NF003617">
    <property type="entry name" value="PRK05261.1-2"/>
    <property type="match status" value="1"/>
</dbReference>
<accession>A0ABS3RG42</accession>
<sequence length="802" mass="88834">MVRWGQRSQGGTVTSTTTPSGPSTDTELASIDAYWRAANYLSAGQIYLLDNPLLREPLRREHIKPRLLGHWGTSPGLNFCYVHLNRVIKARDLDAIYIMGPGHGGPSAVANAWLEGTYSEVYPAVSQDAVGMKALFRQFSFPGGVPSHVAPETPGSIHEGGELGYSLAHAYGAAFDNPDLVVACIVGDGEAETGPLAASWHSTKFVDPVNDGAVLPILHLNGYKIANPAVLARIPEDELVRLFEGYGHAPIVVSGDDPATMHRDMAAALDRALDEIAAVQRAAREDGAAGRPRWPMIILRTPKGWTGPKEVDGLPVEGTWRAHQVPLAGVRDDPGHLAELEAWLRSYRPEELFDDAGRPVPTLRDLAPSGNRRMSANPHANGGLLLRPLDLPDPRAYAVAVDKHGTATAEATRVLGGYLRDVVAANPRSFRIMGPDETASNRLGAVFEVTDRVFEGERRDTDEHLAGSGRVMEVLSEHLCQGWLEGYLLTGRHGLFNSYEAFVHIVDAMFNQHAKWLKVTRHLPWRRSVASLNYLLSSHVWRQDHNGFTHQDPGFLDVVLNKKAEITRVYLPPDANTLLSVADHCLRSRDYVNVIVAGKQPAPVWLPMDEAVAHCARGIGIWEWASTDGGADPDVVLACAGDVPTLETLAAVDLLRRFFPELRVRVVNVVDLMRLQPVEEHPHGLPDVEFDALFTADKPVIFAFHGYPYLIHRLTYRRHGHHDLHVRGYKEEGTTTTPFDMVMLNDLDRFHLVVDVIDRVPSLGSRVANVRQRMLDERLRLRAYTREHGEDAPEVRDWAWPY</sequence>
<evidence type="ECO:0000256" key="5">
    <source>
        <dbReference type="HAMAP-Rule" id="MF_01403"/>
    </source>
</evidence>
<evidence type="ECO:0000313" key="10">
    <source>
        <dbReference type="Proteomes" id="UP000666915"/>
    </source>
</evidence>
<dbReference type="Pfam" id="PF03894">
    <property type="entry name" value="XFP"/>
    <property type="match status" value="1"/>
</dbReference>
<keyword evidence="3 5" id="KW-0786">Thiamine pyrophosphate</keyword>
<evidence type="ECO:0000256" key="4">
    <source>
        <dbReference type="ARBA" id="ARBA00023239"/>
    </source>
</evidence>
<dbReference type="PANTHER" id="PTHR31273">
    <property type="entry name" value="PHOSPHOKETOLASE-RELATED"/>
    <property type="match status" value="1"/>
</dbReference>
<dbReference type="PROSITE" id="PS60002">
    <property type="entry name" value="PHOSPHOKETOLASE_1"/>
    <property type="match status" value="1"/>
</dbReference>
<feature type="domain" description="Xylulose 5-phosphate/Fructose 6-phosphate phosphoketolase N-terminal" evidence="8">
    <location>
        <begin position="24"/>
        <end position="384"/>
    </location>
</feature>
<name>A0ABS3RG42_9ACTN</name>
<evidence type="ECO:0000256" key="2">
    <source>
        <dbReference type="ARBA" id="ARBA00005623"/>
    </source>
</evidence>
<evidence type="ECO:0000256" key="6">
    <source>
        <dbReference type="SAM" id="MobiDB-lite"/>
    </source>
</evidence>
<dbReference type="HAMAP" id="MF_01403">
    <property type="entry name" value="Phosphoketolase"/>
    <property type="match status" value="1"/>
</dbReference>
<dbReference type="CDD" id="cd02011">
    <property type="entry name" value="TPP_PK"/>
    <property type="match status" value="1"/>
</dbReference>
<reference evidence="9 10" key="1">
    <citation type="submission" date="2021-03" db="EMBL/GenBank/DDBJ databases">
        <authorList>
            <person name="Kanchanasin P."/>
            <person name="Saeng-In P."/>
            <person name="Phongsopitanun W."/>
            <person name="Yuki M."/>
            <person name="Kudo T."/>
            <person name="Ohkuma M."/>
            <person name="Tanasupawat S."/>
        </authorList>
    </citation>
    <scope>NUCLEOTIDE SEQUENCE [LARGE SCALE GENOMIC DNA]</scope>
    <source>
        <strain evidence="9 10">L46</strain>
    </source>
</reference>
<dbReference type="InterPro" id="IPR019790">
    <property type="entry name" value="Xul5P/Fru6P_PKetolase_CS"/>
</dbReference>
<dbReference type="InterPro" id="IPR029061">
    <property type="entry name" value="THDP-binding"/>
</dbReference>
<evidence type="ECO:0000313" key="9">
    <source>
        <dbReference type="EMBL" id="MBO2445070.1"/>
    </source>
</evidence>
<dbReference type="NCBIfam" id="NF003619">
    <property type="entry name" value="PRK05261.1-4"/>
    <property type="match status" value="1"/>
</dbReference>
<dbReference type="SUPFAM" id="SSF52518">
    <property type="entry name" value="Thiamin diphosphate-binding fold (THDP-binding)"/>
    <property type="match status" value="2"/>
</dbReference>
<dbReference type="InterPro" id="IPR018969">
    <property type="entry name" value="Xul5P/Fru6P_PKetolase_C"/>
</dbReference>
<feature type="domain" description="Xylulose 5-phosphate/Fructose 6-phosphate phosphoketolase C-terminal" evidence="7">
    <location>
        <begin position="599"/>
        <end position="800"/>
    </location>
</feature>
<keyword evidence="4 5" id="KW-0456">Lyase</keyword>
<dbReference type="InterPro" id="IPR018970">
    <property type="entry name" value="Xul5P/Fru6P_PKetolase_N"/>
</dbReference>
<dbReference type="NCBIfam" id="NF003621">
    <property type="entry name" value="PRK05261.1-6"/>
    <property type="match status" value="1"/>
</dbReference>
<dbReference type="EMBL" id="JAGEOK010000060">
    <property type="protein sequence ID" value="MBO2445070.1"/>
    <property type="molecule type" value="Genomic_DNA"/>
</dbReference>
<dbReference type="InterPro" id="IPR019789">
    <property type="entry name" value="Xul5P/Fru6P_PKetolase_ThDP_BS"/>
</dbReference>
<evidence type="ECO:0000259" key="7">
    <source>
        <dbReference type="Pfam" id="PF09363"/>
    </source>
</evidence>
<dbReference type="PANTHER" id="PTHR31273:SF0">
    <property type="entry name" value="PHOSPHOKETOLASE-RELATED"/>
    <property type="match status" value="1"/>
</dbReference>
<dbReference type="EC" id="4.1.2.-" evidence="5"/>
<organism evidence="9 10">
    <name type="scientific">Actinomadura nitritigenes</name>
    <dbReference type="NCBI Taxonomy" id="134602"/>
    <lineage>
        <taxon>Bacteria</taxon>
        <taxon>Bacillati</taxon>
        <taxon>Actinomycetota</taxon>
        <taxon>Actinomycetes</taxon>
        <taxon>Streptosporangiales</taxon>
        <taxon>Thermomonosporaceae</taxon>
        <taxon>Actinomadura</taxon>
    </lineage>
</organism>
<feature type="region of interest" description="Disordered" evidence="6">
    <location>
        <begin position="1"/>
        <end position="25"/>
    </location>
</feature>
<dbReference type="InterPro" id="IPR005593">
    <property type="entry name" value="Xul5P/Fru6P_PKetolase"/>
</dbReference>
<dbReference type="Pfam" id="PF09363">
    <property type="entry name" value="XFP_C"/>
    <property type="match status" value="1"/>
</dbReference>
<dbReference type="PIRSF" id="PIRSF017245">
    <property type="entry name" value="Phosphoketolase"/>
    <property type="match status" value="1"/>
</dbReference>
<dbReference type="Proteomes" id="UP000666915">
    <property type="component" value="Unassembled WGS sequence"/>
</dbReference>
<proteinExistence type="inferred from homology"/>
<keyword evidence="10" id="KW-1185">Reference proteome</keyword>
<dbReference type="InterPro" id="IPR009014">
    <property type="entry name" value="Transketo_C/PFOR_II"/>
</dbReference>
<evidence type="ECO:0000256" key="3">
    <source>
        <dbReference type="ARBA" id="ARBA00023052"/>
    </source>
</evidence>
<gene>
    <name evidence="9" type="ORF">J4557_46960</name>
</gene>
<dbReference type="Pfam" id="PF09364">
    <property type="entry name" value="XFP_N"/>
    <property type="match status" value="1"/>
</dbReference>
<dbReference type="InterPro" id="IPR023962">
    <property type="entry name" value="Phosphoketolase"/>
</dbReference>
<comment type="caution">
    <text evidence="9">The sequence shown here is derived from an EMBL/GenBank/DDBJ whole genome shotgun (WGS) entry which is preliminary data.</text>
</comment>
<comment type="cofactor">
    <cofactor evidence="1 5">
        <name>thiamine diphosphate</name>
        <dbReference type="ChEBI" id="CHEBI:58937"/>
    </cofactor>
</comment>
<dbReference type="PROSITE" id="PS60003">
    <property type="entry name" value="PHOSPHOKETOLASE_2"/>
    <property type="match status" value="1"/>
</dbReference>
<comment type="similarity">
    <text evidence="2 5">Belongs to the XFP family.</text>
</comment>
<evidence type="ECO:0000256" key="1">
    <source>
        <dbReference type="ARBA" id="ARBA00001964"/>
    </source>
</evidence>
<evidence type="ECO:0000259" key="8">
    <source>
        <dbReference type="Pfam" id="PF09364"/>
    </source>
</evidence>
<dbReference type="Gene3D" id="3.40.50.920">
    <property type="match status" value="1"/>
</dbReference>